<reference evidence="2" key="1">
    <citation type="submission" date="2022-11" db="UniProtKB">
        <authorList>
            <consortium name="WormBaseParasite"/>
        </authorList>
    </citation>
    <scope>IDENTIFICATION</scope>
</reference>
<sequence>MSGSNTIYSCGWKLNHDDSLNMTINKMEKKNIILQNAEEINYKPELPAESARLPKWAIAVICICAFILVSVIMGYFLIKRLGCCNEKRKKSDLKSISVEDKSKKTKRKKNDESSKKSKKSEKSSKKSFKKNKSSKSKVVSKVEK</sequence>
<dbReference type="WBParaSite" id="JU765_v2.g2306.t1">
    <property type="protein sequence ID" value="JU765_v2.g2306.t1"/>
    <property type="gene ID" value="JU765_v2.g2306"/>
</dbReference>
<evidence type="ECO:0000313" key="1">
    <source>
        <dbReference type="Proteomes" id="UP000887576"/>
    </source>
</evidence>
<dbReference type="Proteomes" id="UP000887576">
    <property type="component" value="Unplaced"/>
</dbReference>
<name>A0AC34R0U2_9BILA</name>
<proteinExistence type="predicted"/>
<protein>
    <submittedName>
        <fullName evidence="2">Uncharacterized protein</fullName>
    </submittedName>
</protein>
<evidence type="ECO:0000313" key="2">
    <source>
        <dbReference type="WBParaSite" id="JU765_v2.g2306.t1"/>
    </source>
</evidence>
<organism evidence="1 2">
    <name type="scientific">Panagrolaimus sp. JU765</name>
    <dbReference type="NCBI Taxonomy" id="591449"/>
    <lineage>
        <taxon>Eukaryota</taxon>
        <taxon>Metazoa</taxon>
        <taxon>Ecdysozoa</taxon>
        <taxon>Nematoda</taxon>
        <taxon>Chromadorea</taxon>
        <taxon>Rhabditida</taxon>
        <taxon>Tylenchina</taxon>
        <taxon>Panagrolaimomorpha</taxon>
        <taxon>Panagrolaimoidea</taxon>
        <taxon>Panagrolaimidae</taxon>
        <taxon>Panagrolaimus</taxon>
    </lineage>
</organism>
<accession>A0AC34R0U2</accession>